<dbReference type="SUPFAM" id="SSF52540">
    <property type="entry name" value="P-loop containing nucleoside triphosphate hydrolases"/>
    <property type="match status" value="1"/>
</dbReference>
<evidence type="ECO:0000313" key="3">
    <source>
        <dbReference type="Proteomes" id="UP000439780"/>
    </source>
</evidence>
<dbReference type="RefSeq" id="WP_160752377.1">
    <property type="nucleotide sequence ID" value="NZ_WTYA01000002.1"/>
</dbReference>
<evidence type="ECO:0000256" key="1">
    <source>
        <dbReference type="SAM" id="MobiDB-lite"/>
    </source>
</evidence>
<sequence length="285" mass="31399">MAKWPYSTAAWLKLRRLKLQTSPLCEDCEAEGRTVPANVVDHRHAISQGGAPFPPLDGLASLCQRHHSIKTASGPEAGAFKSRGPKKGCTPDGLPLSDTHPWNGGNGKWSGKVIERRMPSDLKRSAIPLTIVCGPPGSGKTTYVRQHAAPKDVVICLDTIMQKISGLPEHQAPPHLLSRALTKRNAMLRSLANEKGDHAAFFIVSAPRPYERDVWARRLGGRLEVLTTPAIECIRRINADPARHGQSKRMVEAVLAWWRDNPHLERKISQGWAARTNIEAKQIVS</sequence>
<keyword evidence="3" id="KW-1185">Reference proteome</keyword>
<name>A0A845ACX6_9SPHN</name>
<protein>
    <submittedName>
        <fullName evidence="2">AAA family ATPase</fullName>
    </submittedName>
</protein>
<comment type="caution">
    <text evidence="2">The sequence shown here is derived from an EMBL/GenBank/DDBJ whole genome shotgun (WGS) entry which is preliminary data.</text>
</comment>
<organism evidence="2 3">
    <name type="scientific">Qipengyuania algicida</name>
    <dbReference type="NCBI Taxonomy" id="1836209"/>
    <lineage>
        <taxon>Bacteria</taxon>
        <taxon>Pseudomonadati</taxon>
        <taxon>Pseudomonadota</taxon>
        <taxon>Alphaproteobacteria</taxon>
        <taxon>Sphingomonadales</taxon>
        <taxon>Erythrobacteraceae</taxon>
        <taxon>Qipengyuania</taxon>
    </lineage>
</organism>
<dbReference type="Proteomes" id="UP000439780">
    <property type="component" value="Unassembled WGS sequence"/>
</dbReference>
<evidence type="ECO:0000313" key="2">
    <source>
        <dbReference type="EMBL" id="MXP28110.1"/>
    </source>
</evidence>
<reference evidence="2 3" key="1">
    <citation type="submission" date="2019-12" db="EMBL/GenBank/DDBJ databases">
        <title>Genomic-based taxomic classification of the family Erythrobacteraceae.</title>
        <authorList>
            <person name="Xu L."/>
        </authorList>
    </citation>
    <scope>NUCLEOTIDE SEQUENCE [LARGE SCALE GENOMIC DNA]</scope>
    <source>
        <strain evidence="2 3">KEMB 9005-328</strain>
    </source>
</reference>
<dbReference type="AlphaFoldDB" id="A0A845ACX6"/>
<dbReference type="InterPro" id="IPR027417">
    <property type="entry name" value="P-loop_NTPase"/>
</dbReference>
<dbReference type="CDD" id="cd00085">
    <property type="entry name" value="HNHc"/>
    <property type="match status" value="1"/>
</dbReference>
<feature type="region of interest" description="Disordered" evidence="1">
    <location>
        <begin position="73"/>
        <end position="111"/>
    </location>
</feature>
<dbReference type="OrthoDB" id="7807589at2"/>
<dbReference type="Gene3D" id="3.40.50.300">
    <property type="entry name" value="P-loop containing nucleotide triphosphate hydrolases"/>
    <property type="match status" value="1"/>
</dbReference>
<proteinExistence type="predicted"/>
<dbReference type="Pfam" id="PF13671">
    <property type="entry name" value="AAA_33"/>
    <property type="match status" value="1"/>
</dbReference>
<gene>
    <name evidence="2" type="ORF">GRI58_04645</name>
</gene>
<accession>A0A845ACX6</accession>
<dbReference type="InterPro" id="IPR003615">
    <property type="entry name" value="HNH_nuc"/>
</dbReference>
<dbReference type="EMBL" id="WTYA01000002">
    <property type="protein sequence ID" value="MXP28110.1"/>
    <property type="molecule type" value="Genomic_DNA"/>
</dbReference>